<dbReference type="GO" id="GO:0051539">
    <property type="term" value="F:4 iron, 4 sulfur cluster binding"/>
    <property type="evidence" value="ECO:0007669"/>
    <property type="project" value="UniProtKB-KW"/>
</dbReference>
<comment type="cofactor">
    <cofactor evidence="14 16">
        <name>[4Fe-4S] cluster</name>
        <dbReference type="ChEBI" id="CHEBI:49883"/>
    </cofactor>
    <text evidence="14 16">Binds 1 [4Fe-4S] cluster. The cluster is coordinated with 3 cysteines and an exchangeable S-adenosyl-L-methionine.</text>
</comment>
<evidence type="ECO:0000256" key="13">
    <source>
        <dbReference type="ARBA" id="ARBA00048321"/>
    </source>
</evidence>
<feature type="binding site" evidence="15">
    <location>
        <position position="250"/>
    </location>
    <ligand>
        <name>S-adenosyl-L-methionine</name>
        <dbReference type="ChEBI" id="CHEBI:59789"/>
        <label>2</label>
    </ligand>
</feature>
<protein>
    <recommendedName>
        <fullName evidence="14">Coproporphyrinogen-III oxidase</fullName>
        <ecNumber evidence="14">1.3.98.3</ecNumber>
    </recommendedName>
</protein>
<dbReference type="InterPro" id="IPR010723">
    <property type="entry name" value="HemN_C"/>
</dbReference>
<evidence type="ECO:0000259" key="17">
    <source>
        <dbReference type="PROSITE" id="PS51918"/>
    </source>
</evidence>
<feature type="binding site" evidence="15">
    <location>
        <position position="179"/>
    </location>
    <ligand>
        <name>S-adenosyl-L-methionine</name>
        <dbReference type="ChEBI" id="CHEBI:59789"/>
        <label>2</label>
    </ligand>
</feature>
<dbReference type="InterPro" id="IPR004558">
    <property type="entry name" value="Coprogen_oxidase_HemN"/>
</dbReference>
<accession>C5BI34</accession>
<reference evidence="18 19" key="1">
    <citation type="journal article" date="2009" name="PLoS ONE">
        <title>The complete genome of Teredinibacter turnerae T7901: an intracellular endosymbiont of marine wood-boring bivalves (shipworms).</title>
        <authorList>
            <person name="Yang J.C."/>
            <person name="Madupu R."/>
            <person name="Durkin A.S."/>
            <person name="Ekborg N.A."/>
            <person name="Pedamallu C.S."/>
            <person name="Hostetler J.B."/>
            <person name="Radune D."/>
            <person name="Toms B.S."/>
            <person name="Henrissat B."/>
            <person name="Coutinho P.M."/>
            <person name="Schwarz S."/>
            <person name="Field L."/>
            <person name="Trindade-Silva A.E."/>
            <person name="Soares C.A.G."/>
            <person name="Elshahawi S."/>
            <person name="Hanora A."/>
            <person name="Schmidt E.W."/>
            <person name="Haygood M.G."/>
            <person name="Posfai J."/>
            <person name="Benner J."/>
            <person name="Madinger C."/>
            <person name="Nove J."/>
            <person name="Anton B."/>
            <person name="Chaudhary K."/>
            <person name="Foster J."/>
            <person name="Holman A."/>
            <person name="Kumar S."/>
            <person name="Lessard P.A."/>
            <person name="Luyten Y.A."/>
            <person name="Slatko B."/>
            <person name="Wood N."/>
            <person name="Wu B."/>
            <person name="Teplitski M."/>
            <person name="Mougous J.D."/>
            <person name="Ward N."/>
            <person name="Eisen J.A."/>
            <person name="Badger J.H."/>
            <person name="Distel D.L."/>
        </authorList>
    </citation>
    <scope>NUCLEOTIDE SEQUENCE [LARGE SCALE GENOMIC DNA]</scope>
    <source>
        <strain evidence="19">ATCC 39867 / T7901</strain>
    </source>
</reference>
<dbReference type="GO" id="GO:0005737">
    <property type="term" value="C:cytoplasm"/>
    <property type="evidence" value="ECO:0007669"/>
    <property type="project" value="UniProtKB-SubCell"/>
</dbReference>
<dbReference type="STRING" id="377629.TERTU_1934"/>
<keyword evidence="6 14" id="KW-0963">Cytoplasm</keyword>
<sequence length="471" mass="53338">MNDQKYSNLWNDELIRKHDLAGPRYTSYPTAPQFDESFGRNEWLRAAEKSNSASAPLSLYFHIPFCDTVCYYCACNKIITANKKLAIPYVEALKKEIDMQAIYIDRSRPVDQLHWGGGTPTYLTDEQMHDLMAHTRSAFNLLGNDSGEYSIEIHPKGVSPERLTKLRALGFNRLSMGVQDFDENVQVAVNRFNSEEEVLALVQAARALDFKSISLDLIYGLPLQTSASFAKTLERVLALKPDRLSVFNYAHLPDLFKTQKQIDSSQLPEPQEKLTILRQSIDTLLQAGYVYVGMDHFALPEDELAKAQQAKNLHRNFQGYATHGNCEMFSFGVSSISAFGDTFFQNHKTIDAYYASLGEDELPLWRGIALSEDDKIRQTVIRELICHFELPFSKIESQYPIAFSKYFAAELASLRSLEADGLLSIGDNSIDVNESGRLLIRRICMAFDKYLSASARDQLNAKAKPKYSRII</sequence>
<feature type="binding site" evidence="16">
    <location>
        <position position="73"/>
    </location>
    <ligand>
        <name>[4Fe-4S] cluster</name>
        <dbReference type="ChEBI" id="CHEBI:49883"/>
        <note>4Fe-4S-S-AdoMet</note>
    </ligand>
</feature>
<keyword evidence="8 14" id="KW-0479">Metal-binding</keyword>
<feature type="binding site" evidence="15">
    <location>
        <position position="117"/>
    </location>
    <ligand>
        <name>S-adenosyl-L-methionine</name>
        <dbReference type="ChEBI" id="CHEBI:59789"/>
        <label>1</label>
    </ligand>
</feature>
<dbReference type="EMBL" id="CP001614">
    <property type="protein sequence ID" value="ACR10973.1"/>
    <property type="molecule type" value="Genomic_DNA"/>
</dbReference>
<feature type="binding site" evidence="15">
    <location>
        <begin position="72"/>
        <end position="74"/>
    </location>
    <ligand>
        <name>S-adenosyl-L-methionine</name>
        <dbReference type="ChEBI" id="CHEBI:59789"/>
        <label>2</label>
    </ligand>
</feature>
<evidence type="ECO:0000256" key="11">
    <source>
        <dbReference type="ARBA" id="ARBA00023014"/>
    </source>
</evidence>
<evidence type="ECO:0000256" key="2">
    <source>
        <dbReference type="ARBA" id="ARBA00004785"/>
    </source>
</evidence>
<keyword evidence="7 14" id="KW-0949">S-adenosyl-L-methionine</keyword>
<comment type="subunit">
    <text evidence="4">Monomer.</text>
</comment>
<dbReference type="CDD" id="cd01335">
    <property type="entry name" value="Radical_SAM"/>
    <property type="match status" value="1"/>
</dbReference>
<dbReference type="InterPro" id="IPR007197">
    <property type="entry name" value="rSAM"/>
</dbReference>
<dbReference type="Gene3D" id="1.10.10.920">
    <property type="match status" value="1"/>
</dbReference>
<dbReference type="GO" id="GO:0046872">
    <property type="term" value="F:metal ion binding"/>
    <property type="evidence" value="ECO:0007669"/>
    <property type="project" value="UniProtKB-KW"/>
</dbReference>
<dbReference type="GO" id="GO:0051989">
    <property type="term" value="F:coproporphyrinogen dehydrogenase activity"/>
    <property type="evidence" value="ECO:0007669"/>
    <property type="project" value="UniProtKB-EC"/>
</dbReference>
<evidence type="ECO:0000256" key="14">
    <source>
        <dbReference type="PIRNR" id="PIRNR000167"/>
    </source>
</evidence>
<keyword evidence="12 14" id="KW-0627">Porphyrin biosynthesis</keyword>
<dbReference type="InterPro" id="IPR006638">
    <property type="entry name" value="Elp3/MiaA/NifB-like_rSAM"/>
</dbReference>
<dbReference type="RefSeq" id="WP_015817085.1">
    <property type="nucleotide sequence ID" value="NC_012997.1"/>
</dbReference>
<dbReference type="KEGG" id="ttu:TERTU_1934"/>
<feature type="domain" description="Radical SAM core" evidence="17">
    <location>
        <begin position="51"/>
        <end position="287"/>
    </location>
</feature>
<dbReference type="FunFam" id="1.10.10.920:FF:000002">
    <property type="entry name" value="Coproporphyrinogen-III oxidase"/>
    <property type="match status" value="1"/>
</dbReference>
<dbReference type="Pfam" id="PF06969">
    <property type="entry name" value="HemN_C"/>
    <property type="match status" value="1"/>
</dbReference>
<feature type="binding site" evidence="15">
    <location>
        <position position="60"/>
    </location>
    <ligand>
        <name>S-adenosyl-L-methionine</name>
        <dbReference type="ChEBI" id="CHEBI:59789"/>
        <label>1</label>
    </ligand>
</feature>
<evidence type="ECO:0000256" key="15">
    <source>
        <dbReference type="PIRSR" id="PIRSR000167-1"/>
    </source>
</evidence>
<dbReference type="PROSITE" id="PS51918">
    <property type="entry name" value="RADICAL_SAM"/>
    <property type="match status" value="1"/>
</dbReference>
<feature type="binding site" evidence="16">
    <location>
        <position position="66"/>
    </location>
    <ligand>
        <name>[4Fe-4S] cluster</name>
        <dbReference type="ChEBI" id="CHEBI:49883"/>
        <note>4Fe-4S-S-AdoMet</note>
    </ligand>
</feature>
<name>C5BI34_TERTT</name>
<keyword evidence="9 14" id="KW-0560">Oxidoreductase</keyword>
<evidence type="ECO:0000256" key="3">
    <source>
        <dbReference type="ARBA" id="ARBA00005493"/>
    </source>
</evidence>
<feature type="binding site" evidence="15">
    <location>
        <position position="152"/>
    </location>
    <ligand>
        <name>S-adenosyl-L-methionine</name>
        <dbReference type="ChEBI" id="CHEBI:59789"/>
        <label>1</label>
    </ligand>
</feature>
<dbReference type="UniPathway" id="UPA00251">
    <property type="reaction ID" value="UER00323"/>
</dbReference>
<dbReference type="HOGENOM" id="CLU_027579_3_0_6"/>
<feature type="binding site" evidence="15">
    <location>
        <begin position="118"/>
        <end position="119"/>
    </location>
    <ligand>
        <name>S-adenosyl-L-methionine</name>
        <dbReference type="ChEBI" id="CHEBI:59789"/>
        <label>2</label>
    </ligand>
</feature>
<evidence type="ECO:0000256" key="8">
    <source>
        <dbReference type="ARBA" id="ARBA00022723"/>
    </source>
</evidence>
<evidence type="ECO:0000256" key="9">
    <source>
        <dbReference type="ARBA" id="ARBA00023002"/>
    </source>
</evidence>
<keyword evidence="19" id="KW-1185">Reference proteome</keyword>
<evidence type="ECO:0000256" key="10">
    <source>
        <dbReference type="ARBA" id="ARBA00023004"/>
    </source>
</evidence>
<dbReference type="NCBIfam" id="TIGR00538">
    <property type="entry name" value="hemN"/>
    <property type="match status" value="1"/>
</dbReference>
<dbReference type="PANTHER" id="PTHR13932">
    <property type="entry name" value="COPROPORPHYRINIGEN III OXIDASE"/>
    <property type="match status" value="1"/>
</dbReference>
<feature type="binding site" evidence="15">
    <location>
        <position position="336"/>
    </location>
    <ligand>
        <name>S-adenosyl-L-methionine</name>
        <dbReference type="ChEBI" id="CHEBI:59789"/>
        <label>1</label>
    </ligand>
</feature>
<dbReference type="GO" id="GO:0006782">
    <property type="term" value="P:protoporphyrinogen IX biosynthetic process"/>
    <property type="evidence" value="ECO:0007669"/>
    <property type="project" value="UniProtKB-UniPathway"/>
</dbReference>
<evidence type="ECO:0000256" key="4">
    <source>
        <dbReference type="ARBA" id="ARBA00011245"/>
    </source>
</evidence>
<dbReference type="InterPro" id="IPR058240">
    <property type="entry name" value="rSAM_sf"/>
</dbReference>
<comment type="similarity">
    <text evidence="3 14">Belongs to the anaerobic coproporphyrinogen-III oxidase family.</text>
</comment>
<evidence type="ECO:0000256" key="7">
    <source>
        <dbReference type="ARBA" id="ARBA00022691"/>
    </source>
</evidence>
<dbReference type="SFLD" id="SFLDS00029">
    <property type="entry name" value="Radical_SAM"/>
    <property type="match status" value="1"/>
</dbReference>
<feature type="binding site" evidence="15">
    <location>
        <position position="191"/>
    </location>
    <ligand>
        <name>S-adenosyl-L-methionine</name>
        <dbReference type="ChEBI" id="CHEBI:59789"/>
        <label>2</label>
    </ligand>
</feature>
<dbReference type="InterPro" id="IPR034505">
    <property type="entry name" value="Coproporphyrinogen-III_oxidase"/>
</dbReference>
<dbReference type="PIRSF" id="PIRSF000167">
    <property type="entry name" value="HemN"/>
    <property type="match status" value="1"/>
</dbReference>
<dbReference type="Gene3D" id="3.30.750.200">
    <property type="match status" value="1"/>
</dbReference>
<comment type="subcellular location">
    <subcellularLocation>
        <location evidence="1 14">Cytoplasm</location>
    </subcellularLocation>
</comment>
<dbReference type="SMART" id="SM00729">
    <property type="entry name" value="Elp3"/>
    <property type="match status" value="1"/>
</dbReference>
<feature type="binding site" evidence="16">
    <location>
        <position position="70"/>
    </location>
    <ligand>
        <name>[4Fe-4S] cluster</name>
        <dbReference type="ChEBI" id="CHEBI:49883"/>
        <note>4Fe-4S-S-AdoMet</note>
    </ligand>
</feature>
<dbReference type="Pfam" id="PF04055">
    <property type="entry name" value="Radical_SAM"/>
    <property type="match status" value="1"/>
</dbReference>
<dbReference type="GO" id="GO:0004109">
    <property type="term" value="F:coproporphyrinogen oxidase activity"/>
    <property type="evidence" value="ECO:0007669"/>
    <property type="project" value="InterPro"/>
</dbReference>
<dbReference type="AlphaFoldDB" id="C5BI34"/>
<keyword evidence="5 14" id="KW-0004">4Fe-4S</keyword>
<organism evidence="18 19">
    <name type="scientific">Teredinibacter turnerae (strain ATCC 39867 / T7901)</name>
    <dbReference type="NCBI Taxonomy" id="377629"/>
    <lineage>
        <taxon>Bacteria</taxon>
        <taxon>Pseudomonadati</taxon>
        <taxon>Pseudomonadota</taxon>
        <taxon>Gammaproteobacteria</taxon>
        <taxon>Cellvibrionales</taxon>
        <taxon>Cellvibrionaceae</taxon>
        <taxon>Teredinibacter</taxon>
    </lineage>
</organism>
<dbReference type="EC" id="1.3.98.3" evidence="14"/>
<comment type="pathway">
    <text evidence="2 14">Porphyrin-containing compound metabolism; protoporphyrin-IX biosynthesis; protoporphyrinogen-IX from coproporphyrinogen-III (AdoMet route): step 1/1.</text>
</comment>
<evidence type="ECO:0000313" key="19">
    <source>
        <dbReference type="Proteomes" id="UP000009080"/>
    </source>
</evidence>
<gene>
    <name evidence="18" type="primary">hemN</name>
    <name evidence="18" type="ordered locus">TERTU_1934</name>
</gene>
<dbReference type="Proteomes" id="UP000009080">
    <property type="component" value="Chromosome"/>
</dbReference>
<evidence type="ECO:0000256" key="12">
    <source>
        <dbReference type="ARBA" id="ARBA00023244"/>
    </source>
</evidence>
<evidence type="ECO:0000256" key="1">
    <source>
        <dbReference type="ARBA" id="ARBA00004496"/>
    </source>
</evidence>
<evidence type="ECO:0000256" key="6">
    <source>
        <dbReference type="ARBA" id="ARBA00022490"/>
    </source>
</evidence>
<evidence type="ECO:0000256" key="5">
    <source>
        <dbReference type="ARBA" id="ARBA00022485"/>
    </source>
</evidence>
<comment type="catalytic activity">
    <reaction evidence="13 14">
        <text>coproporphyrinogen III + 2 S-adenosyl-L-methionine = protoporphyrinogen IX + 2 5'-deoxyadenosine + 2 L-methionine + 2 CO2</text>
        <dbReference type="Rhea" id="RHEA:15425"/>
        <dbReference type="ChEBI" id="CHEBI:16526"/>
        <dbReference type="ChEBI" id="CHEBI:17319"/>
        <dbReference type="ChEBI" id="CHEBI:57307"/>
        <dbReference type="ChEBI" id="CHEBI:57309"/>
        <dbReference type="ChEBI" id="CHEBI:57844"/>
        <dbReference type="ChEBI" id="CHEBI:59789"/>
        <dbReference type="EC" id="1.3.98.3"/>
    </reaction>
</comment>
<evidence type="ECO:0000313" key="18">
    <source>
        <dbReference type="EMBL" id="ACR10973.1"/>
    </source>
</evidence>
<evidence type="ECO:0000256" key="16">
    <source>
        <dbReference type="PIRSR" id="PIRSR000167-2"/>
    </source>
</evidence>
<keyword evidence="11 14" id="KW-0411">Iron-sulfur</keyword>
<dbReference type="PANTHER" id="PTHR13932:SF6">
    <property type="entry name" value="OXYGEN-INDEPENDENT COPROPORPHYRINOGEN III OXIDASE"/>
    <property type="match status" value="1"/>
</dbReference>
<dbReference type="eggNOG" id="COG0635">
    <property type="taxonomic scope" value="Bacteria"/>
</dbReference>
<proteinExistence type="inferred from homology"/>
<dbReference type="SUPFAM" id="SSF102114">
    <property type="entry name" value="Radical SAM enzymes"/>
    <property type="match status" value="1"/>
</dbReference>
<dbReference type="OrthoDB" id="9808022at2"/>
<dbReference type="SFLD" id="SFLDG01065">
    <property type="entry name" value="anaerobic_coproporphyrinogen-I"/>
    <property type="match status" value="1"/>
</dbReference>
<feature type="binding site" evidence="15">
    <location>
        <position position="216"/>
    </location>
    <ligand>
        <name>S-adenosyl-L-methionine</name>
        <dbReference type="ChEBI" id="CHEBI:59789"/>
        <label>2</label>
    </ligand>
</feature>
<keyword evidence="10 14" id="KW-0408">Iron</keyword>